<keyword evidence="5" id="KW-0233">DNA recombination</keyword>
<dbReference type="InterPro" id="IPR010998">
    <property type="entry name" value="Integrase_recombinase_N"/>
</dbReference>
<dbReference type="Pfam" id="PF00589">
    <property type="entry name" value="Phage_integrase"/>
    <property type="match status" value="1"/>
</dbReference>
<dbReference type="PANTHER" id="PTHR30349">
    <property type="entry name" value="PHAGE INTEGRASE-RELATED"/>
    <property type="match status" value="1"/>
</dbReference>
<dbReference type="EMBL" id="DVHU01000031">
    <property type="protein sequence ID" value="HIR92496.1"/>
    <property type="molecule type" value="Genomic_DNA"/>
</dbReference>
<keyword evidence="3" id="KW-0229">DNA integration</keyword>
<evidence type="ECO:0000256" key="6">
    <source>
        <dbReference type="PROSITE-ProRule" id="PRU01248"/>
    </source>
</evidence>
<dbReference type="InterPro" id="IPR004107">
    <property type="entry name" value="Integrase_SAM-like_N"/>
</dbReference>
<evidence type="ECO:0000256" key="4">
    <source>
        <dbReference type="ARBA" id="ARBA00023125"/>
    </source>
</evidence>
<feature type="domain" description="Tyr recombinase" evidence="7">
    <location>
        <begin position="103"/>
        <end position="276"/>
    </location>
</feature>
<accession>A0A9D1EIQ8</accession>
<dbReference type="AlphaFoldDB" id="A0A9D1EIQ8"/>
<evidence type="ECO:0000259" key="8">
    <source>
        <dbReference type="PROSITE" id="PS51900"/>
    </source>
</evidence>
<dbReference type="Gene3D" id="1.10.150.130">
    <property type="match status" value="1"/>
</dbReference>
<protein>
    <submittedName>
        <fullName evidence="9">Tyrosine-type recombinase/integrase</fullName>
    </submittedName>
</protein>
<dbReference type="Gene3D" id="1.10.443.10">
    <property type="entry name" value="Intergrase catalytic core"/>
    <property type="match status" value="1"/>
</dbReference>
<reference evidence="9" key="1">
    <citation type="submission" date="2020-10" db="EMBL/GenBank/DDBJ databases">
        <authorList>
            <person name="Gilroy R."/>
        </authorList>
    </citation>
    <scope>NUCLEOTIDE SEQUENCE</scope>
    <source>
        <strain evidence="9">ChiSxjej1B13-7041</strain>
    </source>
</reference>
<feature type="domain" description="Core-binding (CB)" evidence="8">
    <location>
        <begin position="6"/>
        <end position="85"/>
    </location>
</feature>
<evidence type="ECO:0000313" key="9">
    <source>
        <dbReference type="EMBL" id="HIR92496.1"/>
    </source>
</evidence>
<dbReference type="GO" id="GO:0015074">
    <property type="term" value="P:DNA integration"/>
    <property type="evidence" value="ECO:0007669"/>
    <property type="project" value="UniProtKB-KW"/>
</dbReference>
<dbReference type="PANTHER" id="PTHR30349:SF89">
    <property type="entry name" value="INTEGRASE_RECOMBINASE"/>
    <property type="match status" value="1"/>
</dbReference>
<comment type="caution">
    <text evidence="9">The sequence shown here is derived from an EMBL/GenBank/DDBJ whole genome shotgun (WGS) entry which is preliminary data.</text>
</comment>
<sequence length="285" mass="32864">MENKTAIAMTQLVGFKEYLLERENAPATLEKYLRDVRKFFAFAGEGSEITKEKLLIYKERLMEGYSVSSVNSMLVALNQFLGYMGLGRLRLKRVRVQRIDLEHAQKALGKEEFRRLVRTARDCGKEQLAMIMETMCATGIRVSELKYFRVENLRSGIVKVWNKGKYRMVILPALLKNKLLLYIRRNGIKSGMIFCTRSGREKDRSNIWREMKAVAKCAGIGGRKVFPHNLRHLFARSFYAKTKNLITLADILGHSSLEVTRIYASDGIEKWRREIEQIGLLEGTT</sequence>
<dbReference type="GO" id="GO:0006310">
    <property type="term" value="P:DNA recombination"/>
    <property type="evidence" value="ECO:0007669"/>
    <property type="project" value="UniProtKB-KW"/>
</dbReference>
<comment type="similarity">
    <text evidence="2">Belongs to the 'phage' integrase family.</text>
</comment>
<organism evidence="9 10">
    <name type="scientific">Candidatus Egerieimonas intestinavium</name>
    <dbReference type="NCBI Taxonomy" id="2840777"/>
    <lineage>
        <taxon>Bacteria</taxon>
        <taxon>Bacillati</taxon>
        <taxon>Bacillota</taxon>
        <taxon>Clostridia</taxon>
        <taxon>Lachnospirales</taxon>
        <taxon>Lachnospiraceae</taxon>
        <taxon>Lachnospiraceae incertae sedis</taxon>
        <taxon>Candidatus Egerieimonas</taxon>
    </lineage>
</organism>
<evidence type="ECO:0000256" key="3">
    <source>
        <dbReference type="ARBA" id="ARBA00022908"/>
    </source>
</evidence>
<proteinExistence type="inferred from homology"/>
<evidence type="ECO:0000256" key="2">
    <source>
        <dbReference type="ARBA" id="ARBA00008857"/>
    </source>
</evidence>
<dbReference type="Proteomes" id="UP000886841">
    <property type="component" value="Unassembled WGS sequence"/>
</dbReference>
<dbReference type="InterPro" id="IPR013762">
    <property type="entry name" value="Integrase-like_cat_sf"/>
</dbReference>
<name>A0A9D1EIQ8_9FIRM</name>
<evidence type="ECO:0000256" key="5">
    <source>
        <dbReference type="ARBA" id="ARBA00023172"/>
    </source>
</evidence>
<reference evidence="9" key="2">
    <citation type="journal article" date="2021" name="PeerJ">
        <title>Extensive microbial diversity within the chicken gut microbiome revealed by metagenomics and culture.</title>
        <authorList>
            <person name="Gilroy R."/>
            <person name="Ravi A."/>
            <person name="Getino M."/>
            <person name="Pursley I."/>
            <person name="Horton D.L."/>
            <person name="Alikhan N.F."/>
            <person name="Baker D."/>
            <person name="Gharbi K."/>
            <person name="Hall N."/>
            <person name="Watson M."/>
            <person name="Adriaenssens E.M."/>
            <person name="Foster-Nyarko E."/>
            <person name="Jarju S."/>
            <person name="Secka A."/>
            <person name="Antonio M."/>
            <person name="Oren A."/>
            <person name="Chaudhuri R.R."/>
            <person name="La Ragione R."/>
            <person name="Hildebrand F."/>
            <person name="Pallen M.J."/>
        </authorList>
    </citation>
    <scope>NUCLEOTIDE SEQUENCE</scope>
    <source>
        <strain evidence="9">ChiSxjej1B13-7041</strain>
    </source>
</reference>
<dbReference type="PROSITE" id="PS51900">
    <property type="entry name" value="CB"/>
    <property type="match status" value="1"/>
</dbReference>
<dbReference type="InterPro" id="IPR044068">
    <property type="entry name" value="CB"/>
</dbReference>
<evidence type="ECO:0000256" key="1">
    <source>
        <dbReference type="ARBA" id="ARBA00003283"/>
    </source>
</evidence>
<dbReference type="PROSITE" id="PS51898">
    <property type="entry name" value="TYR_RECOMBINASE"/>
    <property type="match status" value="1"/>
</dbReference>
<keyword evidence="4 6" id="KW-0238">DNA-binding</keyword>
<comment type="function">
    <text evidence="1">Site-specific tyrosine recombinase, which acts by catalyzing the cutting and rejoining of the recombining DNA molecules.</text>
</comment>
<gene>
    <name evidence="9" type="ORF">IAB98_03610</name>
</gene>
<dbReference type="InterPro" id="IPR050090">
    <property type="entry name" value="Tyrosine_recombinase_XerCD"/>
</dbReference>
<dbReference type="InterPro" id="IPR011010">
    <property type="entry name" value="DNA_brk_join_enz"/>
</dbReference>
<dbReference type="SUPFAM" id="SSF56349">
    <property type="entry name" value="DNA breaking-rejoining enzymes"/>
    <property type="match status" value="1"/>
</dbReference>
<evidence type="ECO:0000259" key="7">
    <source>
        <dbReference type="PROSITE" id="PS51898"/>
    </source>
</evidence>
<dbReference type="Pfam" id="PF02899">
    <property type="entry name" value="Phage_int_SAM_1"/>
    <property type="match status" value="1"/>
</dbReference>
<dbReference type="GO" id="GO:0003677">
    <property type="term" value="F:DNA binding"/>
    <property type="evidence" value="ECO:0007669"/>
    <property type="project" value="UniProtKB-UniRule"/>
</dbReference>
<dbReference type="InterPro" id="IPR002104">
    <property type="entry name" value="Integrase_catalytic"/>
</dbReference>
<evidence type="ECO:0000313" key="10">
    <source>
        <dbReference type="Proteomes" id="UP000886841"/>
    </source>
</evidence>